<comment type="caution">
    <text evidence="2">The sequence shown here is derived from an EMBL/GenBank/DDBJ whole genome shotgun (WGS) entry which is preliminary data.</text>
</comment>
<name>A0A4U1L8M3_9SPHN</name>
<dbReference type="RefSeq" id="WP_136941737.1">
    <property type="nucleotide sequence ID" value="NZ_SWKR01000001.1"/>
</dbReference>
<keyword evidence="1" id="KW-0812">Transmembrane</keyword>
<organism evidence="2 3">
    <name type="scientific">Sphingomonas baiyangensis</name>
    <dbReference type="NCBI Taxonomy" id="2572576"/>
    <lineage>
        <taxon>Bacteria</taxon>
        <taxon>Pseudomonadati</taxon>
        <taxon>Pseudomonadota</taxon>
        <taxon>Alphaproteobacteria</taxon>
        <taxon>Sphingomonadales</taxon>
        <taxon>Sphingomonadaceae</taxon>
        <taxon>Sphingomonas</taxon>
    </lineage>
</organism>
<accession>A0A4U1L8M3</accession>
<keyword evidence="1" id="KW-0472">Membrane</keyword>
<evidence type="ECO:0000256" key="1">
    <source>
        <dbReference type="SAM" id="Phobius"/>
    </source>
</evidence>
<dbReference type="Proteomes" id="UP000309138">
    <property type="component" value="Unassembled WGS sequence"/>
</dbReference>
<reference evidence="2 3" key="1">
    <citation type="submission" date="2019-04" db="EMBL/GenBank/DDBJ databases">
        <authorList>
            <person name="Yang Y."/>
            <person name="Wei D."/>
        </authorList>
    </citation>
    <scope>NUCLEOTIDE SEQUENCE [LARGE SCALE GENOMIC DNA]</scope>
    <source>
        <strain evidence="2 3">L-1-4w-11</strain>
    </source>
</reference>
<keyword evidence="1" id="KW-1133">Transmembrane helix</keyword>
<protein>
    <submittedName>
        <fullName evidence="2">Uncharacterized protein</fullName>
    </submittedName>
</protein>
<keyword evidence="3" id="KW-1185">Reference proteome</keyword>
<sequence>MQDIDHDRQEVKRLANRLLAMIGTAAPPAACALSSIRWELMRRLFTLLMLEQLCGPRRRDMASDLLGRWKAHSLAWTTQRIGHDWDGYVVDAQTMLSEISAFCEPA</sequence>
<feature type="transmembrane region" description="Helical" evidence="1">
    <location>
        <begin position="18"/>
        <end position="40"/>
    </location>
</feature>
<dbReference type="OrthoDB" id="7203877at2"/>
<evidence type="ECO:0000313" key="3">
    <source>
        <dbReference type="Proteomes" id="UP000309138"/>
    </source>
</evidence>
<dbReference type="AlphaFoldDB" id="A0A4U1L8M3"/>
<gene>
    <name evidence="2" type="ORF">FBR43_03080</name>
</gene>
<dbReference type="EMBL" id="SWKR01000001">
    <property type="protein sequence ID" value="TKD53319.1"/>
    <property type="molecule type" value="Genomic_DNA"/>
</dbReference>
<evidence type="ECO:0000313" key="2">
    <source>
        <dbReference type="EMBL" id="TKD53319.1"/>
    </source>
</evidence>
<proteinExistence type="predicted"/>